<comment type="caution">
    <text evidence="2">The sequence shown here is derived from an EMBL/GenBank/DDBJ whole genome shotgun (WGS) entry which is preliminary data.</text>
</comment>
<protein>
    <recommendedName>
        <fullName evidence="1">DUF5753 domain-containing protein</fullName>
    </recommendedName>
</protein>
<keyword evidence="3" id="KW-1185">Reference proteome</keyword>
<dbReference type="Pfam" id="PF19054">
    <property type="entry name" value="DUF5753"/>
    <property type="match status" value="1"/>
</dbReference>
<dbReference type="InterPro" id="IPR043917">
    <property type="entry name" value="DUF5753"/>
</dbReference>
<organism evidence="2 3">
    <name type="scientific">Nocardiopsis ansamitocini</name>
    <dbReference type="NCBI Taxonomy" id="1670832"/>
    <lineage>
        <taxon>Bacteria</taxon>
        <taxon>Bacillati</taxon>
        <taxon>Actinomycetota</taxon>
        <taxon>Actinomycetes</taxon>
        <taxon>Streptosporangiales</taxon>
        <taxon>Nocardiopsidaceae</taxon>
        <taxon>Nocardiopsis</taxon>
    </lineage>
</organism>
<evidence type="ECO:0000259" key="1">
    <source>
        <dbReference type="Pfam" id="PF19054"/>
    </source>
</evidence>
<feature type="domain" description="DUF5753" evidence="1">
    <location>
        <begin position="18"/>
        <end position="137"/>
    </location>
</feature>
<dbReference type="RefSeq" id="WP_285756606.1">
    <property type="nucleotide sequence ID" value="NZ_BSQG01000001.1"/>
</dbReference>
<name>A0A9W6P299_9ACTN</name>
<evidence type="ECO:0000313" key="3">
    <source>
        <dbReference type="Proteomes" id="UP001165092"/>
    </source>
</evidence>
<reference evidence="2" key="1">
    <citation type="submission" date="2023-02" db="EMBL/GenBank/DDBJ databases">
        <title>Nocardiopsis ansamitocini NBRC 112285.</title>
        <authorList>
            <person name="Ichikawa N."/>
            <person name="Sato H."/>
            <person name="Tonouchi N."/>
        </authorList>
    </citation>
    <scope>NUCLEOTIDE SEQUENCE</scope>
    <source>
        <strain evidence="2">NBRC 112285</strain>
    </source>
</reference>
<gene>
    <name evidence="2" type="ORF">Nans01_00640</name>
</gene>
<accession>A0A9W6P299</accession>
<proteinExistence type="predicted"/>
<evidence type="ECO:0000313" key="2">
    <source>
        <dbReference type="EMBL" id="GLU45713.1"/>
    </source>
</evidence>
<dbReference type="EMBL" id="BSQG01000001">
    <property type="protein sequence ID" value="GLU45713.1"/>
    <property type="molecule type" value="Genomic_DNA"/>
</dbReference>
<sequence>MGVDVSGALVVQQRNLALDEPHGQIRAFAPSTVPAPLQTATYARTVLTASGLLRPEHVEEVVAIRMRRQRLLIDAEHPRTYVVTETALRCPIGGVETMTEQHLLLLALAELAHVTLRVLPERHDPPVIWSCGFTITENATTVEAIPFPLALPIRDTRHYLAHFQDLFHAAHPYQL</sequence>
<dbReference type="AlphaFoldDB" id="A0A9W6P299"/>
<dbReference type="Proteomes" id="UP001165092">
    <property type="component" value="Unassembled WGS sequence"/>
</dbReference>